<dbReference type="OrthoDB" id="3269456at2759"/>
<sequence>MNGSYDYKEAATYLDSRIREAPLTDRQQKAMQLCDPPSYQVYATEGVDSYRLRDASNMDGTEALFRIRGILCQKYLPPIHDLKGCPPVAFMKQQVLLTTFKPGTEFQRYLEILPDFFNMFERLLPGEVTMPRVQAYGEHPALLFYNPYFSHIRATRNLKTLNLLSTIDPRGILAKNKPQHVHYTEDNKVAYMREQRDEGGVVRTMTTNPSRFQNGDVVEVVFSFVAFPTKNKSFHVALALRELVLLDDTFRMKSEIGLQKATMPVLPLKRDRVYGDTDEETESRKEIIRKAFWANF</sequence>
<dbReference type="EMBL" id="NHYE01001008">
    <property type="protein sequence ID" value="PPR00387.1"/>
    <property type="molecule type" value="Genomic_DNA"/>
</dbReference>
<dbReference type="InParanoid" id="A0A409YBK2"/>
<reference evidence="1 2" key="1">
    <citation type="journal article" date="2018" name="Evol. Lett.">
        <title>Horizontal gene cluster transfer increased hallucinogenic mushroom diversity.</title>
        <authorList>
            <person name="Reynolds H.T."/>
            <person name="Vijayakumar V."/>
            <person name="Gluck-Thaler E."/>
            <person name="Korotkin H.B."/>
            <person name="Matheny P.B."/>
            <person name="Slot J.C."/>
        </authorList>
    </citation>
    <scope>NUCLEOTIDE SEQUENCE [LARGE SCALE GENOMIC DNA]</scope>
    <source>
        <strain evidence="1 2">SRW20</strain>
    </source>
</reference>
<proteinExistence type="predicted"/>
<gene>
    <name evidence="1" type="ORF">CVT26_009668</name>
</gene>
<dbReference type="Proteomes" id="UP000284706">
    <property type="component" value="Unassembled WGS sequence"/>
</dbReference>
<keyword evidence="2" id="KW-1185">Reference proteome</keyword>
<protein>
    <submittedName>
        <fullName evidence="1">Uncharacterized protein</fullName>
    </submittedName>
</protein>
<accession>A0A409YBK2</accession>
<organism evidence="1 2">
    <name type="scientific">Gymnopilus dilepis</name>
    <dbReference type="NCBI Taxonomy" id="231916"/>
    <lineage>
        <taxon>Eukaryota</taxon>
        <taxon>Fungi</taxon>
        <taxon>Dikarya</taxon>
        <taxon>Basidiomycota</taxon>
        <taxon>Agaricomycotina</taxon>
        <taxon>Agaricomycetes</taxon>
        <taxon>Agaricomycetidae</taxon>
        <taxon>Agaricales</taxon>
        <taxon>Agaricineae</taxon>
        <taxon>Hymenogastraceae</taxon>
        <taxon>Gymnopilus</taxon>
    </lineage>
</organism>
<name>A0A409YBK2_9AGAR</name>
<evidence type="ECO:0000313" key="2">
    <source>
        <dbReference type="Proteomes" id="UP000284706"/>
    </source>
</evidence>
<dbReference type="AlphaFoldDB" id="A0A409YBK2"/>
<evidence type="ECO:0000313" key="1">
    <source>
        <dbReference type="EMBL" id="PPR00387.1"/>
    </source>
</evidence>
<comment type="caution">
    <text evidence="1">The sequence shown here is derived from an EMBL/GenBank/DDBJ whole genome shotgun (WGS) entry which is preliminary data.</text>
</comment>